<evidence type="ECO:0000259" key="1">
    <source>
        <dbReference type="Pfam" id="PF01909"/>
    </source>
</evidence>
<dbReference type="InterPro" id="IPR043519">
    <property type="entry name" value="NT_sf"/>
</dbReference>
<dbReference type="Proteomes" id="UP000636505">
    <property type="component" value="Unassembled WGS sequence"/>
</dbReference>
<dbReference type="SUPFAM" id="SSF81301">
    <property type="entry name" value="Nucleotidyltransferase"/>
    <property type="match status" value="1"/>
</dbReference>
<feature type="domain" description="Polymerase nucleotidyl transferase" evidence="1">
    <location>
        <begin position="13"/>
        <end position="45"/>
    </location>
</feature>
<dbReference type="EMBL" id="JADEXG010000064">
    <property type="protein sequence ID" value="MBE9079670.1"/>
    <property type="molecule type" value="Genomic_DNA"/>
</dbReference>
<evidence type="ECO:0000313" key="2">
    <source>
        <dbReference type="EMBL" id="MBE9079670.1"/>
    </source>
</evidence>
<reference evidence="2" key="1">
    <citation type="submission" date="2020-10" db="EMBL/GenBank/DDBJ databases">
        <authorList>
            <person name="Castelo-Branco R."/>
            <person name="Eusebio N."/>
            <person name="Adriana R."/>
            <person name="Vieira A."/>
            <person name="Brugerolle De Fraissinette N."/>
            <person name="Rezende De Castro R."/>
            <person name="Schneider M.P."/>
            <person name="Vasconcelos V."/>
            <person name="Leao P.N."/>
        </authorList>
    </citation>
    <scope>NUCLEOTIDE SEQUENCE</scope>
    <source>
        <strain evidence="2">LEGE 07310</strain>
    </source>
</reference>
<organism evidence="2 3">
    <name type="scientific">Vasconcelosia minhoensis LEGE 07310</name>
    <dbReference type="NCBI Taxonomy" id="915328"/>
    <lineage>
        <taxon>Bacteria</taxon>
        <taxon>Bacillati</taxon>
        <taxon>Cyanobacteriota</taxon>
        <taxon>Cyanophyceae</taxon>
        <taxon>Nodosilineales</taxon>
        <taxon>Cymatolegaceae</taxon>
        <taxon>Vasconcelosia</taxon>
        <taxon>Vasconcelosia minhoensis</taxon>
    </lineage>
</organism>
<dbReference type="Pfam" id="PF01909">
    <property type="entry name" value="NTP_transf_2"/>
    <property type="match status" value="1"/>
</dbReference>
<accession>A0A8J7DPG7</accession>
<dbReference type="AlphaFoldDB" id="A0A8J7DPG7"/>
<dbReference type="GO" id="GO:0016779">
    <property type="term" value="F:nucleotidyltransferase activity"/>
    <property type="evidence" value="ECO:0007669"/>
    <property type="project" value="InterPro"/>
</dbReference>
<keyword evidence="3" id="KW-1185">Reference proteome</keyword>
<name>A0A8J7DPG7_9CYAN</name>
<protein>
    <submittedName>
        <fullName evidence="2">Nucleotidyltransferase domain-containing protein</fullName>
    </submittedName>
</protein>
<sequence>MTIPAIEPPIEKITEFCHKWQVTEFALFGSVPRDDFRLDSDVDAIWRYHRHEPLGL</sequence>
<dbReference type="InterPro" id="IPR002934">
    <property type="entry name" value="Polymerase_NTP_transf_dom"/>
</dbReference>
<comment type="caution">
    <text evidence="2">The sequence shown here is derived from an EMBL/GenBank/DDBJ whole genome shotgun (WGS) entry which is preliminary data.</text>
</comment>
<gene>
    <name evidence="2" type="ORF">IQ241_20640</name>
</gene>
<dbReference type="Gene3D" id="3.30.460.10">
    <property type="entry name" value="Beta Polymerase, domain 2"/>
    <property type="match status" value="1"/>
</dbReference>
<proteinExistence type="predicted"/>
<evidence type="ECO:0000313" key="3">
    <source>
        <dbReference type="Proteomes" id="UP000636505"/>
    </source>
</evidence>